<name>A0A0A9XNW5_LYGHE</name>
<keyword evidence="6 7" id="KW-0249">Electron transport</keyword>
<dbReference type="GO" id="GO:0050660">
    <property type="term" value="F:flavin adenine dinucleotide binding"/>
    <property type="evidence" value="ECO:0007669"/>
    <property type="project" value="InterPro"/>
</dbReference>
<dbReference type="SMART" id="SM00893">
    <property type="entry name" value="ETF"/>
    <property type="match status" value="1"/>
</dbReference>
<proteinExistence type="inferred from homology"/>
<evidence type="ECO:0000313" key="11">
    <source>
        <dbReference type="EMBL" id="JAG58420.1"/>
    </source>
</evidence>
<dbReference type="PANTHER" id="PTHR43153:SF1">
    <property type="entry name" value="ELECTRON TRANSFER FLAVOPROTEIN SUBUNIT ALPHA, MITOCHONDRIAL"/>
    <property type="match status" value="1"/>
</dbReference>
<reference evidence="12" key="4">
    <citation type="journal article" date="2016" name="Gigascience">
        <title>De novo construction of an expanded transcriptome assembly for the western tarnished plant bug, Lygus hesperus.</title>
        <authorList>
            <person name="Tassone E.E."/>
            <person name="Geib S.M."/>
            <person name="Hall B."/>
            <person name="Fabrick J.A."/>
            <person name="Brent C.S."/>
            <person name="Hull J.J."/>
        </authorList>
    </citation>
    <scope>NUCLEOTIDE SEQUENCE</scope>
</reference>
<keyword evidence="3 7" id="KW-0813">Transport</keyword>
<evidence type="ECO:0000256" key="3">
    <source>
        <dbReference type="ARBA" id="ARBA00022448"/>
    </source>
</evidence>
<dbReference type="GO" id="GO:0033539">
    <property type="term" value="P:fatty acid beta-oxidation using acyl-CoA dehydrogenase"/>
    <property type="evidence" value="ECO:0007669"/>
    <property type="project" value="TreeGrafter"/>
</dbReference>
<comment type="subunit">
    <text evidence="7">Heterodimer of an alpha and a beta subunit.</text>
</comment>
<comment type="subcellular location">
    <subcellularLocation>
        <location evidence="1 7">Mitochondrion matrix</location>
    </subcellularLocation>
</comment>
<dbReference type="GO" id="GO:0009055">
    <property type="term" value="F:electron transfer activity"/>
    <property type="evidence" value="ECO:0007669"/>
    <property type="project" value="InterPro"/>
</dbReference>
<gene>
    <name evidence="10" type="primary">ETFA_0</name>
    <name evidence="12" type="synonym">ETFA_1</name>
    <name evidence="10" type="ORF">CM83_40867</name>
    <name evidence="12" type="ORF">g.34986</name>
</gene>
<dbReference type="SUPFAM" id="SSF52467">
    <property type="entry name" value="DHS-like NAD/FAD-binding domain"/>
    <property type="match status" value="1"/>
</dbReference>
<feature type="binding site" evidence="8">
    <location>
        <begin position="249"/>
        <end position="250"/>
    </location>
    <ligand>
        <name>FAD</name>
        <dbReference type="ChEBI" id="CHEBI:57692"/>
    </ligand>
</feature>
<dbReference type="InterPro" id="IPR029035">
    <property type="entry name" value="DHS-like_NAD/FAD-binding_dom"/>
</dbReference>
<evidence type="ECO:0000256" key="1">
    <source>
        <dbReference type="ARBA" id="ARBA00004305"/>
    </source>
</evidence>
<evidence type="ECO:0000313" key="12">
    <source>
        <dbReference type="EMBL" id="JAQ05872.1"/>
    </source>
</evidence>
<evidence type="ECO:0000256" key="2">
    <source>
        <dbReference type="ARBA" id="ARBA00005817"/>
    </source>
</evidence>
<dbReference type="AlphaFoldDB" id="A0A0A9XNW5"/>
<dbReference type="Gene3D" id="3.40.50.620">
    <property type="entry name" value="HUPs"/>
    <property type="match status" value="1"/>
</dbReference>
<feature type="binding site" evidence="8">
    <location>
        <begin position="280"/>
        <end position="287"/>
    </location>
    <ligand>
        <name>FAD</name>
        <dbReference type="ChEBI" id="CHEBI:57692"/>
    </ligand>
</feature>
<protein>
    <recommendedName>
        <fullName evidence="7">Electron transfer flavoprotein subunit alpha</fullName>
        <shortName evidence="7">Alpha-ETF</shortName>
    </recommendedName>
</protein>
<keyword evidence="4 7" id="KW-0285">Flavoprotein</keyword>
<comment type="cofactor">
    <cofactor evidence="7 8">
        <name>FAD</name>
        <dbReference type="ChEBI" id="CHEBI:57692"/>
    </cofactor>
    <text evidence="7 8">Binds 1 FAD per dimer.</text>
</comment>
<dbReference type="FunFam" id="3.40.50.1220:FF:000001">
    <property type="entry name" value="Electron transfer flavoprotein, alpha subunit"/>
    <property type="match status" value="1"/>
</dbReference>
<dbReference type="Pfam" id="PF00766">
    <property type="entry name" value="ETF_alpha"/>
    <property type="match status" value="1"/>
</dbReference>
<reference evidence="10" key="1">
    <citation type="journal article" date="2014" name="PLoS ONE">
        <title>Transcriptome-Based Identification of ABC Transporters in the Western Tarnished Plant Bug Lygus hesperus.</title>
        <authorList>
            <person name="Hull J.J."/>
            <person name="Chaney K."/>
            <person name="Geib S.M."/>
            <person name="Fabrick J.A."/>
            <person name="Brent C.S."/>
            <person name="Walsh D."/>
            <person name="Lavine L.C."/>
        </authorList>
    </citation>
    <scope>NUCLEOTIDE SEQUENCE</scope>
</reference>
<keyword evidence="5 7" id="KW-0274">FAD</keyword>
<dbReference type="EMBL" id="GBHO01021995">
    <property type="protein sequence ID" value="JAG21609.1"/>
    <property type="molecule type" value="Transcribed_RNA"/>
</dbReference>
<dbReference type="InterPro" id="IPR033947">
    <property type="entry name" value="ETF_alpha_N"/>
</dbReference>
<dbReference type="PIRSF" id="PIRSF000089">
    <property type="entry name" value="Electra_flavoP_a"/>
    <property type="match status" value="1"/>
</dbReference>
<reference evidence="11" key="3">
    <citation type="submission" date="2014-09" db="EMBL/GenBank/DDBJ databases">
        <authorList>
            <person name="Magalhaes I.L.F."/>
            <person name="Oliveira U."/>
            <person name="Santos F.R."/>
            <person name="Vidigal T.H.D.A."/>
            <person name="Brescovit A.D."/>
            <person name="Santos A.J."/>
        </authorList>
    </citation>
    <scope>NUCLEOTIDE SEQUENCE</scope>
</reference>
<dbReference type="InterPro" id="IPR014729">
    <property type="entry name" value="Rossmann-like_a/b/a_fold"/>
</dbReference>
<comment type="similarity">
    <text evidence="2 7">Belongs to the ETF alpha-subunit/FixB family.</text>
</comment>
<dbReference type="InterPro" id="IPR018206">
    <property type="entry name" value="ETF_asu_C_CS"/>
</dbReference>
<organism evidence="10">
    <name type="scientific">Lygus hesperus</name>
    <name type="common">Western plant bug</name>
    <dbReference type="NCBI Taxonomy" id="30085"/>
    <lineage>
        <taxon>Eukaryota</taxon>
        <taxon>Metazoa</taxon>
        <taxon>Ecdysozoa</taxon>
        <taxon>Arthropoda</taxon>
        <taxon>Hexapoda</taxon>
        <taxon>Insecta</taxon>
        <taxon>Pterygota</taxon>
        <taxon>Neoptera</taxon>
        <taxon>Paraneoptera</taxon>
        <taxon>Hemiptera</taxon>
        <taxon>Heteroptera</taxon>
        <taxon>Panheteroptera</taxon>
        <taxon>Cimicomorpha</taxon>
        <taxon>Miridae</taxon>
        <taxon>Mirini</taxon>
        <taxon>Lygus</taxon>
    </lineage>
</organism>
<dbReference type="InterPro" id="IPR014731">
    <property type="entry name" value="ETF_asu_C"/>
</dbReference>
<evidence type="ECO:0000256" key="7">
    <source>
        <dbReference type="PIRNR" id="PIRNR000089"/>
    </source>
</evidence>
<dbReference type="InterPro" id="IPR001308">
    <property type="entry name" value="ETF_a/FixB"/>
</dbReference>
<evidence type="ECO:0000256" key="5">
    <source>
        <dbReference type="ARBA" id="ARBA00022827"/>
    </source>
</evidence>
<dbReference type="Gene3D" id="3.40.50.1220">
    <property type="entry name" value="TPP-binding domain"/>
    <property type="match status" value="1"/>
</dbReference>
<accession>A0A0A9XNW5</accession>
<evidence type="ECO:0000256" key="6">
    <source>
        <dbReference type="ARBA" id="ARBA00022982"/>
    </source>
</evidence>
<comment type="function">
    <text evidence="7">The electron transfer flavoprotein serves as a specific electron acceptor for several dehydrogenases, including five acyl-CoA dehydrogenases, glutaryl-CoA and sarcosine dehydrogenase. It transfers the electrons to the main mitochondrial respiratory chain via ETF-ubiquinone oxidoreductase (ETF dehydrogenase).</text>
</comment>
<reference evidence="10" key="2">
    <citation type="submission" date="2014-07" db="EMBL/GenBank/DDBJ databases">
        <authorList>
            <person name="Hull J."/>
        </authorList>
    </citation>
    <scope>NUCLEOTIDE SEQUENCE</scope>
</reference>
<dbReference type="PROSITE" id="PS00696">
    <property type="entry name" value="ETF_ALPHA"/>
    <property type="match status" value="1"/>
</dbReference>
<dbReference type="GO" id="GO:0045251">
    <property type="term" value="C:electron transfer flavoprotein complex"/>
    <property type="evidence" value="ECO:0007669"/>
    <property type="project" value="UniProtKB-ARBA"/>
</dbReference>
<feature type="domain" description="Electron transfer flavoprotein alpha/beta-subunit N-terminal" evidence="9">
    <location>
        <begin position="23"/>
        <end position="204"/>
    </location>
</feature>
<dbReference type="Pfam" id="PF01012">
    <property type="entry name" value="ETF"/>
    <property type="match status" value="1"/>
</dbReference>
<evidence type="ECO:0000313" key="10">
    <source>
        <dbReference type="EMBL" id="JAG21609.1"/>
    </source>
</evidence>
<feature type="binding site" evidence="8">
    <location>
        <position position="224"/>
    </location>
    <ligand>
        <name>FAD</name>
        <dbReference type="ChEBI" id="CHEBI:57692"/>
    </ligand>
</feature>
<dbReference type="SUPFAM" id="SSF52402">
    <property type="entry name" value="Adenine nucleotide alpha hydrolases-like"/>
    <property type="match status" value="1"/>
</dbReference>
<dbReference type="PANTHER" id="PTHR43153">
    <property type="entry name" value="ELECTRON TRANSFER FLAVOPROTEIN ALPHA"/>
    <property type="match status" value="1"/>
</dbReference>
<dbReference type="CDD" id="cd01715">
    <property type="entry name" value="ETF_alpha"/>
    <property type="match status" value="1"/>
</dbReference>
<dbReference type="GO" id="GO:0005759">
    <property type="term" value="C:mitochondrial matrix"/>
    <property type="evidence" value="ECO:0007669"/>
    <property type="project" value="UniProtKB-SubCell"/>
</dbReference>
<dbReference type="EMBL" id="GDHC01012757">
    <property type="protein sequence ID" value="JAQ05872.1"/>
    <property type="molecule type" value="Transcribed_RNA"/>
</dbReference>
<evidence type="ECO:0000256" key="4">
    <source>
        <dbReference type="ARBA" id="ARBA00022630"/>
    </source>
</evidence>
<dbReference type="InterPro" id="IPR014730">
    <property type="entry name" value="ETF_a/b_N"/>
</dbReference>
<feature type="binding site" evidence="8">
    <location>
        <position position="301"/>
    </location>
    <ligand>
        <name>FAD</name>
        <dbReference type="ChEBI" id="CHEBI:57692"/>
    </ligand>
</feature>
<keyword evidence="7" id="KW-0496">Mitochondrion</keyword>
<sequence length="331" mass="34321">MLSSIRVKSFCNGSAVFRRLQSTLVIAEHNNDALAPITRNTLTAASKIGGDISVLVVGENCSKAAAEASKLPGVSKVLLADGGSFKGLLPESITPLVVATQNQFNFSHIIAGASAFGKALLPRIAAKLDVSPVTDVVEIKSPDTFVRTIYAGNAVLTLKAKDKIKVVTVRGTSFPPAEGNGDAKTEAAPTGDFNAPGTTFVSQELAKSDRPELTAAKIVISGGRGMKSGDNFQLLYTLADKMGAAVGASRAAVDAGFVANDLQVGQTGKIVAPELYIAVGISGAIQHLAGMKDSKTIVAINKDPEAPIFQVADYGLVADLFKAVPELTEKI</sequence>
<evidence type="ECO:0000256" key="8">
    <source>
        <dbReference type="PIRSR" id="PIRSR000089-1"/>
    </source>
</evidence>
<dbReference type="EMBL" id="GBRD01007401">
    <property type="protein sequence ID" value="JAG58420.1"/>
    <property type="molecule type" value="Transcribed_RNA"/>
</dbReference>
<dbReference type="FunFam" id="3.40.50.620:FF:000041">
    <property type="entry name" value="Electron transfer flavoprotein alpha subunit"/>
    <property type="match status" value="1"/>
</dbReference>
<evidence type="ECO:0000259" key="9">
    <source>
        <dbReference type="SMART" id="SM00893"/>
    </source>
</evidence>
<feature type="binding site" evidence="8">
    <location>
        <begin position="263"/>
        <end position="267"/>
    </location>
    <ligand>
        <name>FAD</name>
        <dbReference type="ChEBI" id="CHEBI:57692"/>
    </ligand>
</feature>